<dbReference type="AlphaFoldDB" id="A0A8T0KRY9"/>
<evidence type="ECO:0000313" key="1">
    <source>
        <dbReference type="EMBL" id="KAG2402474.1"/>
    </source>
</evidence>
<protein>
    <submittedName>
        <fullName evidence="1">Uncharacterized protein</fullName>
    </submittedName>
</protein>
<name>A0A8T0KRY9_PHAAN</name>
<comment type="caution">
    <text evidence="1">The sequence shown here is derived from an EMBL/GenBank/DDBJ whole genome shotgun (WGS) entry which is preliminary data.</text>
</comment>
<evidence type="ECO:0000313" key="2">
    <source>
        <dbReference type="Proteomes" id="UP000743370"/>
    </source>
</evidence>
<gene>
    <name evidence="1" type="ORF">HKW66_Vig0236710</name>
</gene>
<reference evidence="1 2" key="1">
    <citation type="submission" date="2020-05" db="EMBL/GenBank/DDBJ databases">
        <title>Vigna angularis (adzuki bean) Var. LongXiaoDou No. 4 denovo assembly.</title>
        <authorList>
            <person name="Xiang H."/>
        </authorList>
    </citation>
    <scope>NUCLEOTIDE SEQUENCE [LARGE SCALE GENOMIC DNA]</scope>
    <source>
        <tissue evidence="1">Leaf</tissue>
    </source>
</reference>
<proteinExistence type="predicted"/>
<dbReference type="EMBL" id="JABFOF010000003">
    <property type="protein sequence ID" value="KAG2402474.1"/>
    <property type="molecule type" value="Genomic_DNA"/>
</dbReference>
<accession>A0A8T0KRY9</accession>
<sequence>MERQRGRRDLVTSETFGVIGPMMMVSPNVVVLVDSEGWADMATAAASSFRHGVVSSLEYYSMILELLDVSTAGGGEWVRRIEMIHL</sequence>
<dbReference type="Proteomes" id="UP000743370">
    <property type="component" value="Unassembled WGS sequence"/>
</dbReference>
<organism evidence="1 2">
    <name type="scientific">Phaseolus angularis</name>
    <name type="common">Azuki bean</name>
    <name type="synonym">Vigna angularis</name>
    <dbReference type="NCBI Taxonomy" id="3914"/>
    <lineage>
        <taxon>Eukaryota</taxon>
        <taxon>Viridiplantae</taxon>
        <taxon>Streptophyta</taxon>
        <taxon>Embryophyta</taxon>
        <taxon>Tracheophyta</taxon>
        <taxon>Spermatophyta</taxon>
        <taxon>Magnoliopsida</taxon>
        <taxon>eudicotyledons</taxon>
        <taxon>Gunneridae</taxon>
        <taxon>Pentapetalae</taxon>
        <taxon>rosids</taxon>
        <taxon>fabids</taxon>
        <taxon>Fabales</taxon>
        <taxon>Fabaceae</taxon>
        <taxon>Papilionoideae</taxon>
        <taxon>50 kb inversion clade</taxon>
        <taxon>NPAAA clade</taxon>
        <taxon>indigoferoid/millettioid clade</taxon>
        <taxon>Phaseoleae</taxon>
        <taxon>Vigna</taxon>
    </lineage>
</organism>